<dbReference type="PANTHER" id="PTHR47962">
    <property type="entry name" value="ATP-DEPENDENT HELICASE LHR-RELATED-RELATED"/>
    <property type="match status" value="1"/>
</dbReference>
<sequence length="1024" mass="114390">MIDPLVPGIYESVLTARLQQQLASSELDAEFEHLTEDDEPHVYARHIASVVERHLRSVDKSERRDAANAIISRLADSDVDSVARNEVLGSLHLPGRPAPVRPATPLSDVALLTNTRGEPNMASEIARELTSADQVDLLCAFIRFAGIAVIGRELRALSERGVQLRVITTTYRGATERRAVDDLVTKYGADVRIRYETASTRLHAKAWLFRRNSGFDTGYVGSSNLSRSALVDGLEWNVRLSSVTTPALTRKFEATFDTYWNDRGFKRYDPAEDADRLDAALAEAGGSGSGRETITVSGLDVQPYPHQERILEALDVARVVHGQHRNLVVAATGTGKTVVAALDYRRLRDEMGADLSLLFVAHRKEILEQSLRKYREVLGDGSFGELFVDGRRPTHWRQVFASIQSLSGRGGEPVRLEDFDVVVIDEFHHAAASTYTNLLSRIEPRELLALTATPERSDSLDILHWFGDRATYELRLWDALEQDLLCPFHYFGVADNTDLRGVTWSRGDYNQHELENVYTGNDARTRLILNAVRDYVTSPTRMRALGFCVSISHAEYMAREFTRQGLPSIAVSANTSGPERADAFRQLRRGEVTCLFAVDIFNEGLDIPDVDTLLMLRPTQSATVFLQQLGRGLRRSNGKSVLTVVDFIGHQRAEFNFGPRFTSLTGARGQRLVDEISDEFPYLPGASRLILDQQSQEIILDSVKHSLPKNRRRALVESVRQVRAPVLGDYLHATGGELSDIYSGSGTRAWTPLLRQAGLSIPATGPDEEPLLRRVRALAHVDDLERAASYRRLIVSDGPRYETLTPREQTFARMLFMTLWPDHGGFSSYDAGLAFLRHHPAVCLEIRQVLDVSTAGIHHVPRAIDGESDVPLLTHAQYRREEVLAAIGFASIKRKARGQAGGVTWNNNTGALFVNLHKDEREFSPTTMYRDYPVSRTEFHWESPNNTAIESDVGQRFVEQPANGREILLFVRDRPQGDFGAAPFIFLGPVDYVSHQGERPIAITWKLRRPMPIDVFESGSVVAS</sequence>
<dbReference type="InterPro" id="IPR014001">
    <property type="entry name" value="Helicase_ATP-bd"/>
</dbReference>
<keyword evidence="3" id="KW-0347">Helicase</keyword>
<dbReference type="SMART" id="SM00490">
    <property type="entry name" value="HELICc"/>
    <property type="match status" value="1"/>
</dbReference>
<feature type="domain" description="Helicase ATP-binding" evidence="1">
    <location>
        <begin position="317"/>
        <end position="472"/>
    </location>
</feature>
<name>A0ABR5IB91_9ACTN</name>
<dbReference type="SUPFAM" id="SSF52540">
    <property type="entry name" value="P-loop containing nucleoside triphosphate hydrolases"/>
    <property type="match status" value="1"/>
</dbReference>
<dbReference type="Pfam" id="PF11907">
    <property type="entry name" value="DUF3427"/>
    <property type="match status" value="1"/>
</dbReference>
<dbReference type="Pfam" id="PF13091">
    <property type="entry name" value="PLDc_2"/>
    <property type="match status" value="1"/>
</dbReference>
<dbReference type="InterPro" id="IPR001650">
    <property type="entry name" value="Helicase_C-like"/>
</dbReference>
<dbReference type="PROSITE" id="PS51194">
    <property type="entry name" value="HELICASE_CTER"/>
    <property type="match status" value="1"/>
</dbReference>
<dbReference type="CDD" id="cd18032">
    <property type="entry name" value="DEXHc_RE_I_III_res"/>
    <property type="match status" value="1"/>
</dbReference>
<dbReference type="Pfam" id="PF00271">
    <property type="entry name" value="Helicase_C"/>
    <property type="match status" value="1"/>
</dbReference>
<gene>
    <name evidence="3" type="ORF">ABW18_11490</name>
</gene>
<dbReference type="Gene3D" id="3.30.870.10">
    <property type="entry name" value="Endonuclease Chain A"/>
    <property type="match status" value="1"/>
</dbReference>
<dbReference type="InterPro" id="IPR021835">
    <property type="entry name" value="DUF3427"/>
</dbReference>
<dbReference type="RefSeq" id="WP_049699126.1">
    <property type="nucleotide sequence ID" value="NZ_JAQDQF010000004.1"/>
</dbReference>
<evidence type="ECO:0000259" key="2">
    <source>
        <dbReference type="PROSITE" id="PS51194"/>
    </source>
</evidence>
<dbReference type="Pfam" id="PF04851">
    <property type="entry name" value="ResIII"/>
    <property type="match status" value="1"/>
</dbReference>
<keyword evidence="3" id="KW-0547">Nucleotide-binding</keyword>
<feature type="domain" description="Helicase C-terminal" evidence="2">
    <location>
        <begin position="531"/>
        <end position="688"/>
    </location>
</feature>
<dbReference type="CDD" id="cd18799">
    <property type="entry name" value="SF2_C_EcoAI-like"/>
    <property type="match status" value="1"/>
</dbReference>
<dbReference type="SUPFAM" id="SSF56024">
    <property type="entry name" value="Phospholipase D/nuclease"/>
    <property type="match status" value="1"/>
</dbReference>
<evidence type="ECO:0000313" key="3">
    <source>
        <dbReference type="EMBL" id="KNA90948.1"/>
    </source>
</evidence>
<accession>A0ABR5IB91</accession>
<evidence type="ECO:0000313" key="4">
    <source>
        <dbReference type="Proteomes" id="UP000037247"/>
    </source>
</evidence>
<dbReference type="Gene3D" id="3.40.50.300">
    <property type="entry name" value="P-loop containing nucleotide triphosphate hydrolases"/>
    <property type="match status" value="2"/>
</dbReference>
<dbReference type="SMART" id="SM00487">
    <property type="entry name" value="DEXDc"/>
    <property type="match status" value="1"/>
</dbReference>
<proteinExistence type="predicted"/>
<dbReference type="InterPro" id="IPR025202">
    <property type="entry name" value="PLD-like_dom"/>
</dbReference>
<keyword evidence="4" id="KW-1185">Reference proteome</keyword>
<dbReference type="PROSITE" id="PS51192">
    <property type="entry name" value="HELICASE_ATP_BIND_1"/>
    <property type="match status" value="1"/>
</dbReference>
<protein>
    <submittedName>
        <fullName evidence="3">Helicase</fullName>
    </submittedName>
</protein>
<dbReference type="InterPro" id="IPR006935">
    <property type="entry name" value="Helicase/UvrB_N"/>
</dbReference>
<dbReference type="EMBL" id="LDTZ01000017">
    <property type="protein sequence ID" value="KNA90948.1"/>
    <property type="molecule type" value="Genomic_DNA"/>
</dbReference>
<keyword evidence="3" id="KW-0378">Hydrolase</keyword>
<comment type="caution">
    <text evidence="3">The sequence shown here is derived from an EMBL/GenBank/DDBJ whole genome shotgun (WGS) entry which is preliminary data.</text>
</comment>
<dbReference type="InterPro" id="IPR052511">
    <property type="entry name" value="ATP-dep_Helicase"/>
</dbReference>
<evidence type="ECO:0000259" key="1">
    <source>
        <dbReference type="PROSITE" id="PS51192"/>
    </source>
</evidence>
<dbReference type="GO" id="GO:0004386">
    <property type="term" value="F:helicase activity"/>
    <property type="evidence" value="ECO:0007669"/>
    <property type="project" value="UniProtKB-KW"/>
</dbReference>
<reference evidence="3 4" key="1">
    <citation type="submission" date="2015-05" db="EMBL/GenBank/DDBJ databases">
        <title>Draft genome sequence of the bacterium Gordonia jacobaea a new member of the Gordonia genus.</title>
        <authorList>
            <person name="Jimenez-Galisteo G."/>
            <person name="Dominguez A."/>
            <person name="Munoz E."/>
            <person name="Vinas M."/>
        </authorList>
    </citation>
    <scope>NUCLEOTIDE SEQUENCE [LARGE SCALE GENOMIC DNA]</scope>
    <source>
        <strain evidence="4">mv1</strain>
    </source>
</reference>
<organism evidence="3 4">
    <name type="scientific">Gordonia jacobaea</name>
    <dbReference type="NCBI Taxonomy" id="122202"/>
    <lineage>
        <taxon>Bacteria</taxon>
        <taxon>Bacillati</taxon>
        <taxon>Actinomycetota</taxon>
        <taxon>Actinomycetes</taxon>
        <taxon>Mycobacteriales</taxon>
        <taxon>Gordoniaceae</taxon>
        <taxon>Gordonia</taxon>
    </lineage>
</organism>
<dbReference type="Proteomes" id="UP000037247">
    <property type="component" value="Unassembled WGS sequence"/>
</dbReference>
<dbReference type="PANTHER" id="PTHR47962:SF7">
    <property type="entry name" value="MITOCHONDRIAL ATP-DEPENDENT HELICASE IRC3-RELATED"/>
    <property type="match status" value="1"/>
</dbReference>
<keyword evidence="3" id="KW-0067">ATP-binding</keyword>
<dbReference type="InterPro" id="IPR027417">
    <property type="entry name" value="P-loop_NTPase"/>
</dbReference>